<sequence>MTVFNLAVGAGPAVLLWLGKVVIDQIASFGRTTSLDWGLLTGNHAPLMWSMVGFVVINLILDSVETFGSFQLSSLRDQLNASSQQLLFTKVSSFTGVEIFESPQLLNLITLAENSIPKLQYLAIVVYNLMTGAFVLVPTIILSASLAWWVPLLIFVVSIPSVYVQLDYETRQWSVESAQATTVRKMNAHAEVLIKPAFAKDLRMYGLAPYFLQSWRTLFMAAFAEMRALRRQGTTRTLFWSLLSGIGTGLPYLFVVLEALQGHLTIGDVALYAGLVFQVRRSLYMLITNTTQLQQISLGANAFFELLDYEDTGNANVARESEEERSDKVEGAPGIELIDVSFTYPGAVQPALREINLSIAPGETLVIVGENGAGKTTLAKLLCRLYRPSAGKILWNSNDYSSMDIHAFRQNVAVVFQDFARFPATLRENIGFGRLSALSDDEAVLSAAGKGGLRDLITGLPRHLETPLSKQLDDGVELSGGQWQRVAIARALMRPTAQFVILDEPTAALDPHTEYEALEVFRNMAQEKTALIVSHRLALARIATKIIVMERGQIVEQGTHDELMKAGQRYWSMFTRQASSYLESNASAE</sequence>
<dbReference type="PANTHER" id="PTHR24221">
    <property type="entry name" value="ATP-BINDING CASSETTE SUB-FAMILY B"/>
    <property type="match status" value="1"/>
</dbReference>
<organism evidence="10 11">
    <name type="scientific">Dictyobacter formicarum</name>
    <dbReference type="NCBI Taxonomy" id="2778368"/>
    <lineage>
        <taxon>Bacteria</taxon>
        <taxon>Bacillati</taxon>
        <taxon>Chloroflexota</taxon>
        <taxon>Ktedonobacteria</taxon>
        <taxon>Ktedonobacterales</taxon>
        <taxon>Dictyobacteraceae</taxon>
        <taxon>Dictyobacter</taxon>
    </lineage>
</organism>
<dbReference type="PROSITE" id="PS00211">
    <property type="entry name" value="ABC_TRANSPORTER_1"/>
    <property type="match status" value="1"/>
</dbReference>
<dbReference type="InterPro" id="IPR011527">
    <property type="entry name" value="ABC1_TM_dom"/>
</dbReference>
<dbReference type="InterPro" id="IPR027417">
    <property type="entry name" value="P-loop_NTPase"/>
</dbReference>
<dbReference type="PROSITE" id="PS50893">
    <property type="entry name" value="ABC_TRANSPORTER_2"/>
    <property type="match status" value="1"/>
</dbReference>
<dbReference type="Proteomes" id="UP000635565">
    <property type="component" value="Unassembled WGS sequence"/>
</dbReference>
<keyword evidence="2 7" id="KW-0812">Transmembrane</keyword>
<gene>
    <name evidence="10" type="ORF">KSZ_29220</name>
</gene>
<feature type="domain" description="ABC transporter" evidence="8">
    <location>
        <begin position="335"/>
        <end position="576"/>
    </location>
</feature>
<dbReference type="Gene3D" id="3.40.50.300">
    <property type="entry name" value="P-loop containing nucleotide triphosphate hydrolases"/>
    <property type="match status" value="1"/>
</dbReference>
<evidence type="ECO:0000256" key="5">
    <source>
        <dbReference type="ARBA" id="ARBA00022989"/>
    </source>
</evidence>
<evidence type="ECO:0000259" key="9">
    <source>
        <dbReference type="PROSITE" id="PS50929"/>
    </source>
</evidence>
<dbReference type="SUPFAM" id="SSF90123">
    <property type="entry name" value="ABC transporter transmembrane region"/>
    <property type="match status" value="1"/>
</dbReference>
<dbReference type="Pfam" id="PF00005">
    <property type="entry name" value="ABC_tran"/>
    <property type="match status" value="1"/>
</dbReference>
<reference evidence="10 11" key="1">
    <citation type="journal article" date="2021" name="Int. J. Syst. Evol. Microbiol.">
        <title>Reticulibacter mediterranei gen. nov., sp. nov., within the new family Reticulibacteraceae fam. nov., and Ktedonospora formicarum gen. nov., sp. nov., Ktedonobacter robiniae sp. nov., Dictyobacter formicarum sp. nov. and Dictyobacter arantiisoli sp. nov., belonging to the class Ktedonobacteria.</title>
        <authorList>
            <person name="Yabe S."/>
            <person name="Zheng Y."/>
            <person name="Wang C.M."/>
            <person name="Sakai Y."/>
            <person name="Abe K."/>
            <person name="Yokota A."/>
            <person name="Donadio S."/>
            <person name="Cavaletti L."/>
            <person name="Monciardini P."/>
        </authorList>
    </citation>
    <scope>NUCLEOTIDE SEQUENCE [LARGE SCALE GENOMIC DNA]</scope>
    <source>
        <strain evidence="10 11">SOSP1-9</strain>
    </source>
</reference>
<dbReference type="Gene3D" id="1.20.1560.10">
    <property type="entry name" value="ABC transporter type 1, transmembrane domain"/>
    <property type="match status" value="1"/>
</dbReference>
<evidence type="ECO:0000256" key="1">
    <source>
        <dbReference type="ARBA" id="ARBA00004651"/>
    </source>
</evidence>
<protein>
    <submittedName>
        <fullName evidence="10">HlyB/MsbA family ABC transporter</fullName>
    </submittedName>
</protein>
<dbReference type="InterPro" id="IPR036640">
    <property type="entry name" value="ABC1_TM_sf"/>
</dbReference>
<proteinExistence type="predicted"/>
<evidence type="ECO:0000259" key="8">
    <source>
        <dbReference type="PROSITE" id="PS50893"/>
    </source>
</evidence>
<dbReference type="PROSITE" id="PS50929">
    <property type="entry name" value="ABC_TM1F"/>
    <property type="match status" value="1"/>
</dbReference>
<name>A0ABQ3VIG7_9CHLR</name>
<feature type="transmembrane region" description="Helical" evidence="7">
    <location>
        <begin position="147"/>
        <end position="166"/>
    </location>
</feature>
<keyword evidence="4" id="KW-0067">ATP-binding</keyword>
<keyword evidence="3" id="KW-0547">Nucleotide-binding</keyword>
<feature type="transmembrane region" description="Helical" evidence="7">
    <location>
        <begin position="237"/>
        <end position="254"/>
    </location>
</feature>
<evidence type="ECO:0000256" key="4">
    <source>
        <dbReference type="ARBA" id="ARBA00022840"/>
    </source>
</evidence>
<dbReference type="InterPro" id="IPR003593">
    <property type="entry name" value="AAA+_ATPase"/>
</dbReference>
<dbReference type="SMART" id="SM00382">
    <property type="entry name" value="AAA"/>
    <property type="match status" value="1"/>
</dbReference>
<accession>A0ABQ3VIG7</accession>
<evidence type="ECO:0000313" key="11">
    <source>
        <dbReference type="Proteomes" id="UP000635565"/>
    </source>
</evidence>
<comment type="subcellular location">
    <subcellularLocation>
        <location evidence="1">Cell membrane</location>
        <topology evidence="1">Multi-pass membrane protein</topology>
    </subcellularLocation>
</comment>
<dbReference type="InterPro" id="IPR003439">
    <property type="entry name" value="ABC_transporter-like_ATP-bd"/>
</dbReference>
<evidence type="ECO:0000313" key="10">
    <source>
        <dbReference type="EMBL" id="GHO84916.1"/>
    </source>
</evidence>
<dbReference type="EMBL" id="BNJJ01000007">
    <property type="protein sequence ID" value="GHO84916.1"/>
    <property type="molecule type" value="Genomic_DNA"/>
</dbReference>
<dbReference type="InterPro" id="IPR017871">
    <property type="entry name" value="ABC_transporter-like_CS"/>
</dbReference>
<evidence type="ECO:0000256" key="7">
    <source>
        <dbReference type="SAM" id="Phobius"/>
    </source>
</evidence>
<comment type="caution">
    <text evidence="10">The sequence shown here is derived from an EMBL/GenBank/DDBJ whole genome shotgun (WGS) entry which is preliminary data.</text>
</comment>
<dbReference type="InterPro" id="IPR039421">
    <property type="entry name" value="Type_1_exporter"/>
</dbReference>
<dbReference type="SUPFAM" id="SSF52540">
    <property type="entry name" value="P-loop containing nucleoside triphosphate hydrolases"/>
    <property type="match status" value="1"/>
</dbReference>
<dbReference type="PANTHER" id="PTHR24221:SF646">
    <property type="entry name" value="HAEMOLYSIN SECRETION ATP-BINDING PROTEIN"/>
    <property type="match status" value="1"/>
</dbReference>
<feature type="domain" description="ABC transmembrane type-1" evidence="9">
    <location>
        <begin position="1"/>
        <end position="295"/>
    </location>
</feature>
<feature type="transmembrane region" description="Helical" evidence="7">
    <location>
        <begin position="121"/>
        <end position="141"/>
    </location>
</feature>
<dbReference type="RefSeq" id="WP_201362538.1">
    <property type="nucleotide sequence ID" value="NZ_BNJJ01000007.1"/>
</dbReference>
<keyword evidence="11" id="KW-1185">Reference proteome</keyword>
<feature type="transmembrane region" description="Helical" evidence="7">
    <location>
        <begin position="47"/>
        <end position="68"/>
    </location>
</feature>
<evidence type="ECO:0000256" key="2">
    <source>
        <dbReference type="ARBA" id="ARBA00022692"/>
    </source>
</evidence>
<evidence type="ECO:0000256" key="3">
    <source>
        <dbReference type="ARBA" id="ARBA00022741"/>
    </source>
</evidence>
<keyword evidence="5 7" id="KW-1133">Transmembrane helix</keyword>
<evidence type="ECO:0000256" key="6">
    <source>
        <dbReference type="ARBA" id="ARBA00023136"/>
    </source>
</evidence>
<keyword evidence="6 7" id="KW-0472">Membrane</keyword>
<dbReference type="CDD" id="cd03228">
    <property type="entry name" value="ABCC_MRP_Like"/>
    <property type="match status" value="1"/>
</dbReference>